<comment type="similarity">
    <text evidence="10 11">Belongs to the TonB-dependent receptor family.</text>
</comment>
<dbReference type="CDD" id="cd01347">
    <property type="entry name" value="ligand_gated_channel"/>
    <property type="match status" value="1"/>
</dbReference>
<evidence type="ECO:0000256" key="6">
    <source>
        <dbReference type="ARBA" id="ARBA00023065"/>
    </source>
</evidence>
<dbReference type="Gene3D" id="2.40.170.20">
    <property type="entry name" value="TonB-dependent receptor, beta-barrel domain"/>
    <property type="match status" value="1"/>
</dbReference>
<protein>
    <submittedName>
        <fullName evidence="16">Ferric enterobactin receptor</fullName>
    </submittedName>
</protein>
<keyword evidence="16" id="KW-0675">Receptor</keyword>
<reference evidence="16 17" key="1">
    <citation type="submission" date="2015-05" db="EMBL/GenBank/DDBJ databases">
        <authorList>
            <person name="Rovetto F."/>
            <person name="Cocolin L."/>
            <person name="Illeghems K."/>
            <person name="Van Nieuwerburgh F."/>
            <person name="Houf K."/>
        </authorList>
    </citation>
    <scope>NUCLEOTIDE SEQUENCE [LARGE SCALE GENOMIC DNA]</scope>
    <source>
        <strain evidence="16 17">117434</strain>
    </source>
</reference>
<evidence type="ECO:0000256" key="8">
    <source>
        <dbReference type="ARBA" id="ARBA00023136"/>
    </source>
</evidence>
<evidence type="ECO:0000256" key="3">
    <source>
        <dbReference type="ARBA" id="ARBA00022452"/>
    </source>
</evidence>
<feature type="chain" id="PRO_5045067875" evidence="13">
    <location>
        <begin position="22"/>
        <end position="773"/>
    </location>
</feature>
<dbReference type="EMBL" id="LDIR01000001">
    <property type="protein sequence ID" value="OCL92722.1"/>
    <property type="molecule type" value="Genomic_DNA"/>
</dbReference>
<evidence type="ECO:0000256" key="5">
    <source>
        <dbReference type="ARBA" id="ARBA00022729"/>
    </source>
</evidence>
<evidence type="ECO:0000256" key="4">
    <source>
        <dbReference type="ARBA" id="ARBA00022692"/>
    </source>
</evidence>
<dbReference type="InterPro" id="IPR000531">
    <property type="entry name" value="Beta-barrel_TonB"/>
</dbReference>
<keyword evidence="17" id="KW-1185">Reference proteome</keyword>
<dbReference type="Proteomes" id="UP000093159">
    <property type="component" value="Unassembled WGS sequence"/>
</dbReference>
<comment type="caution">
    <text evidence="16">The sequence shown here is derived from an EMBL/GenBank/DDBJ whole genome shotgun (WGS) entry which is preliminary data.</text>
</comment>
<comment type="subcellular location">
    <subcellularLocation>
        <location evidence="1 10">Cell outer membrane</location>
        <topology evidence="1 10">Multi-pass membrane protein</topology>
    </subcellularLocation>
</comment>
<evidence type="ECO:0000256" key="7">
    <source>
        <dbReference type="ARBA" id="ARBA00023077"/>
    </source>
</evidence>
<dbReference type="InterPro" id="IPR039426">
    <property type="entry name" value="TonB-dep_rcpt-like"/>
</dbReference>
<feature type="region of interest" description="Disordered" evidence="12">
    <location>
        <begin position="279"/>
        <end position="310"/>
    </location>
</feature>
<dbReference type="InterPro" id="IPR012910">
    <property type="entry name" value="Plug_dom"/>
</dbReference>
<accession>A0ABX2YCJ7</accession>
<dbReference type="RefSeq" id="WP_066178409.1">
    <property type="nucleotide sequence ID" value="NZ_LDIR01000001.1"/>
</dbReference>
<keyword evidence="2 10" id="KW-0813">Transport</keyword>
<dbReference type="PANTHER" id="PTHR30069:SF53">
    <property type="entry name" value="COLICIN I RECEPTOR-RELATED"/>
    <property type="match status" value="1"/>
</dbReference>
<evidence type="ECO:0000259" key="15">
    <source>
        <dbReference type="Pfam" id="PF07715"/>
    </source>
</evidence>
<dbReference type="Gene3D" id="2.170.130.10">
    <property type="entry name" value="TonB-dependent receptor, plug domain"/>
    <property type="match status" value="1"/>
</dbReference>
<feature type="signal peptide" evidence="13">
    <location>
        <begin position="1"/>
        <end position="21"/>
    </location>
</feature>
<dbReference type="PROSITE" id="PS52016">
    <property type="entry name" value="TONB_DEPENDENT_REC_3"/>
    <property type="match status" value="1"/>
</dbReference>
<dbReference type="InterPro" id="IPR036942">
    <property type="entry name" value="Beta-barrel_TonB_sf"/>
</dbReference>
<sequence>MKIKMAFSVATLLLTQNIVLANETTKLDSVQVVTSASGYEQKVTDAPASISVISQEDLQKKPYSNLLDAVKDIEGIDVGETTDKSGQGTVSIRGMGADYTLVLIDGKRQNNNGDIYPNDFGGLQFANIPPISMIERIEVIRGPMGTIYGADAMGGVINIITKKVSNEWTGSISHSKTLNTESYWGNKDTTDIAIMGPLVKDKLGLSLRGSYYDNKESNPDWPKASYNGNDVSKNNNSFGGNGKTMDNQNWTAGVGLTFTPNENHTIKADFDIAKQKYDNSKGSVGTVDSRESLLSTNSKAGSNGRTTLSPRVGYDETQRMEREQYSLSWEGNWDLGKSIIGIHHIKSENFGRSLPLNANERDRMTQLYANNGATKNSKNQWSVAGNGGISYDNLNQADKAFIDSLLPRPTRTLESENTTYSAKYELPLDSHFIVSGVEYQESKLKDGVFGMEKGGKGNLTKEYYQYALYVEDSWNIIDPLNLTLGARYDKHEDFGSNVSPRAYLTYNITDSWTLKGGVATGYKTPKATDLYDGITGFGGQGTSPFVGNPDLKPEKSLNYEMAAYYEHEDKHNFNITIFQNDFKDKIESGDAKGDIGSEWAALGYEPQQKQNASKATIKGIEVAGKYFILDNFSIKANWTYLDSEIKDDNPENSGKPLRSSPKHMYNATLDWNVTSKFNTYLQYQAEIDRFKQRYKDNSGQYKDIYYKDYSVFNLGATYKLDKNMTFNGRVNNLFDKDFMKYNAVDSVGTTNYYEDYSNITPSRNFWVSMNYTF</sequence>
<keyword evidence="6" id="KW-0406">Ion transport</keyword>
<feature type="domain" description="TonB-dependent receptor plug" evidence="15">
    <location>
        <begin position="43"/>
        <end position="156"/>
    </location>
</feature>
<evidence type="ECO:0000256" key="2">
    <source>
        <dbReference type="ARBA" id="ARBA00022448"/>
    </source>
</evidence>
<evidence type="ECO:0000256" key="11">
    <source>
        <dbReference type="RuleBase" id="RU003357"/>
    </source>
</evidence>
<evidence type="ECO:0000256" key="9">
    <source>
        <dbReference type="ARBA" id="ARBA00023237"/>
    </source>
</evidence>
<keyword evidence="4 10" id="KW-0812">Transmembrane</keyword>
<organism evidence="16 17">
    <name type="scientific">Arcobacter porcinus</name>
    <dbReference type="NCBI Taxonomy" id="1935204"/>
    <lineage>
        <taxon>Bacteria</taxon>
        <taxon>Pseudomonadati</taxon>
        <taxon>Campylobacterota</taxon>
        <taxon>Epsilonproteobacteria</taxon>
        <taxon>Campylobacterales</taxon>
        <taxon>Arcobacteraceae</taxon>
        <taxon>Arcobacter</taxon>
    </lineage>
</organism>
<name>A0ABX2YCJ7_9BACT</name>
<gene>
    <name evidence="16" type="primary">pfeA</name>
    <name evidence="16" type="ORF">AAX28_00257</name>
</gene>
<dbReference type="PANTHER" id="PTHR30069">
    <property type="entry name" value="TONB-DEPENDENT OUTER MEMBRANE RECEPTOR"/>
    <property type="match status" value="1"/>
</dbReference>
<evidence type="ECO:0000256" key="10">
    <source>
        <dbReference type="PROSITE-ProRule" id="PRU01360"/>
    </source>
</evidence>
<evidence type="ECO:0000256" key="12">
    <source>
        <dbReference type="SAM" id="MobiDB-lite"/>
    </source>
</evidence>
<keyword evidence="5 13" id="KW-0732">Signal</keyword>
<dbReference type="Pfam" id="PF00593">
    <property type="entry name" value="TonB_dep_Rec_b-barrel"/>
    <property type="match status" value="1"/>
</dbReference>
<keyword evidence="8 10" id="KW-0472">Membrane</keyword>
<keyword evidence="9 10" id="KW-0998">Cell outer membrane</keyword>
<dbReference type="Pfam" id="PF07715">
    <property type="entry name" value="Plug"/>
    <property type="match status" value="1"/>
</dbReference>
<dbReference type="SUPFAM" id="SSF56935">
    <property type="entry name" value="Porins"/>
    <property type="match status" value="1"/>
</dbReference>
<evidence type="ECO:0000256" key="1">
    <source>
        <dbReference type="ARBA" id="ARBA00004571"/>
    </source>
</evidence>
<proteinExistence type="inferred from homology"/>
<evidence type="ECO:0000313" key="17">
    <source>
        <dbReference type="Proteomes" id="UP000093159"/>
    </source>
</evidence>
<evidence type="ECO:0000313" key="16">
    <source>
        <dbReference type="EMBL" id="OCL92722.1"/>
    </source>
</evidence>
<evidence type="ECO:0000259" key="14">
    <source>
        <dbReference type="Pfam" id="PF00593"/>
    </source>
</evidence>
<keyword evidence="3 10" id="KW-1134">Transmembrane beta strand</keyword>
<feature type="compositionally biased region" description="Polar residues" evidence="12">
    <location>
        <begin position="292"/>
        <end position="309"/>
    </location>
</feature>
<dbReference type="InterPro" id="IPR037066">
    <property type="entry name" value="Plug_dom_sf"/>
</dbReference>
<feature type="domain" description="TonB-dependent receptor-like beta-barrel" evidence="14">
    <location>
        <begin position="304"/>
        <end position="733"/>
    </location>
</feature>
<keyword evidence="7 11" id="KW-0798">TonB box</keyword>
<evidence type="ECO:0000256" key="13">
    <source>
        <dbReference type="SAM" id="SignalP"/>
    </source>
</evidence>